<evidence type="ECO:0000256" key="1">
    <source>
        <dbReference type="SAM" id="MobiDB-lite"/>
    </source>
</evidence>
<evidence type="ECO:0000256" key="2">
    <source>
        <dbReference type="SAM" id="Phobius"/>
    </source>
</evidence>
<name>A0A9W8TE18_9AGAR</name>
<dbReference type="Proteomes" id="UP001148786">
    <property type="component" value="Unassembled WGS sequence"/>
</dbReference>
<evidence type="ECO:0000313" key="4">
    <source>
        <dbReference type="EMBL" id="KAJ3515638.1"/>
    </source>
</evidence>
<evidence type="ECO:0000259" key="3">
    <source>
        <dbReference type="Pfam" id="PF20151"/>
    </source>
</evidence>
<gene>
    <name evidence="4" type="ORF">NLJ89_g1639</name>
</gene>
<feature type="domain" description="DUF6533" evidence="3">
    <location>
        <begin position="24"/>
        <end position="67"/>
    </location>
</feature>
<feature type="transmembrane region" description="Helical" evidence="2">
    <location>
        <begin position="165"/>
        <end position="182"/>
    </location>
</feature>
<proteinExistence type="predicted"/>
<keyword evidence="2" id="KW-0812">Transmembrane</keyword>
<feature type="region of interest" description="Disordered" evidence="1">
    <location>
        <begin position="291"/>
        <end position="316"/>
    </location>
</feature>
<feature type="transmembrane region" description="Helical" evidence="2">
    <location>
        <begin position="86"/>
        <end position="105"/>
    </location>
</feature>
<sequence length="316" mass="35809">MSAQDIVGALLNLASINRRVNTNAVASLTWITYDIITCFDEEVELIWKTRWTVPKVLYIALRYYAPLWLMPELLDRLVKHSRPFKLFILWILVDIIMMLRIRALYRDKKSVVFAVLFIWFAAASVVIPVTIFCFRLSRPIPAPPFIANIAGCVVLSIDWDKMKVAKAAVISFILLNMVYLGLTLHKFIESVRSMKRIEFGSIYTIFIGEGVAYFIGCILINAVDIAFSSGSPSLFPYVDLAQFWLSAYYSYAGCHLILHLRSVNSQLSALQSFGDCADLGIRFKPGTMRSWSSGESEELPHSVSSYDTRSKASTWN</sequence>
<feature type="transmembrane region" description="Helical" evidence="2">
    <location>
        <begin position="243"/>
        <end position="260"/>
    </location>
</feature>
<organism evidence="4 5">
    <name type="scientific">Agrocybe chaxingu</name>
    <dbReference type="NCBI Taxonomy" id="84603"/>
    <lineage>
        <taxon>Eukaryota</taxon>
        <taxon>Fungi</taxon>
        <taxon>Dikarya</taxon>
        <taxon>Basidiomycota</taxon>
        <taxon>Agaricomycotina</taxon>
        <taxon>Agaricomycetes</taxon>
        <taxon>Agaricomycetidae</taxon>
        <taxon>Agaricales</taxon>
        <taxon>Agaricineae</taxon>
        <taxon>Strophariaceae</taxon>
        <taxon>Agrocybe</taxon>
    </lineage>
</organism>
<feature type="transmembrane region" description="Helical" evidence="2">
    <location>
        <begin position="202"/>
        <end position="223"/>
    </location>
</feature>
<dbReference type="OrthoDB" id="2638860at2759"/>
<accession>A0A9W8TE18</accession>
<evidence type="ECO:0000313" key="5">
    <source>
        <dbReference type="Proteomes" id="UP001148786"/>
    </source>
</evidence>
<dbReference type="Pfam" id="PF20151">
    <property type="entry name" value="DUF6533"/>
    <property type="match status" value="1"/>
</dbReference>
<dbReference type="AlphaFoldDB" id="A0A9W8TE18"/>
<keyword evidence="5" id="KW-1185">Reference proteome</keyword>
<dbReference type="EMBL" id="JANKHO010000087">
    <property type="protein sequence ID" value="KAJ3515638.1"/>
    <property type="molecule type" value="Genomic_DNA"/>
</dbReference>
<keyword evidence="2" id="KW-1133">Transmembrane helix</keyword>
<dbReference type="InterPro" id="IPR045340">
    <property type="entry name" value="DUF6533"/>
</dbReference>
<feature type="compositionally biased region" description="Polar residues" evidence="1">
    <location>
        <begin position="302"/>
        <end position="316"/>
    </location>
</feature>
<feature type="transmembrane region" description="Helical" evidence="2">
    <location>
        <begin position="111"/>
        <end position="134"/>
    </location>
</feature>
<reference evidence="4" key="1">
    <citation type="submission" date="2022-07" db="EMBL/GenBank/DDBJ databases">
        <title>Genome Sequence of Agrocybe chaxingu.</title>
        <authorList>
            <person name="Buettner E."/>
        </authorList>
    </citation>
    <scope>NUCLEOTIDE SEQUENCE</scope>
    <source>
        <strain evidence="4">MP-N11</strain>
    </source>
</reference>
<protein>
    <recommendedName>
        <fullName evidence="3">DUF6533 domain-containing protein</fullName>
    </recommendedName>
</protein>
<keyword evidence="2" id="KW-0472">Membrane</keyword>
<comment type="caution">
    <text evidence="4">The sequence shown here is derived from an EMBL/GenBank/DDBJ whole genome shotgun (WGS) entry which is preliminary data.</text>
</comment>